<dbReference type="Pfam" id="PF12848">
    <property type="entry name" value="ABC_tran_Xtn"/>
    <property type="match status" value="1"/>
</dbReference>
<dbReference type="InterPro" id="IPR003439">
    <property type="entry name" value="ABC_transporter-like_ATP-bd"/>
</dbReference>
<feature type="compositionally biased region" description="Basic and acidic residues" evidence="13">
    <location>
        <begin position="521"/>
        <end position="551"/>
    </location>
</feature>
<dbReference type="AlphaFoldDB" id="A0A1S1VAF8"/>
<reference evidence="15 16" key="1">
    <citation type="submission" date="2016-09" db="EMBL/GenBank/DDBJ databases">
        <title>Genome sequence of Eubacterium angustum.</title>
        <authorList>
            <person name="Poehlein A."/>
            <person name="Daniel R."/>
        </authorList>
    </citation>
    <scope>NUCLEOTIDE SEQUENCE [LARGE SCALE GENOMIC DNA]</scope>
    <source>
        <strain evidence="15 16">DSM 1989</strain>
    </source>
</reference>
<dbReference type="InterPro" id="IPR032781">
    <property type="entry name" value="ABC_tran_Xtn"/>
</dbReference>
<comment type="similarity">
    <text evidence="1">Belongs to the ABC transporter superfamily. ABCF family. Translational throttle EttA subfamily.</text>
</comment>
<dbReference type="GO" id="GO:0005524">
    <property type="term" value="F:ATP binding"/>
    <property type="evidence" value="ECO:0007669"/>
    <property type="project" value="UniProtKB-KW"/>
</dbReference>
<name>A0A1S1VAF8_9FIRM</name>
<feature type="domain" description="ABC transporter" evidence="14">
    <location>
        <begin position="314"/>
        <end position="532"/>
    </location>
</feature>
<evidence type="ECO:0000256" key="6">
    <source>
        <dbReference type="ARBA" id="ARBA00022741"/>
    </source>
</evidence>
<evidence type="ECO:0000313" key="16">
    <source>
        <dbReference type="Proteomes" id="UP000180254"/>
    </source>
</evidence>
<dbReference type="InterPro" id="IPR027417">
    <property type="entry name" value="P-loop_NTPase"/>
</dbReference>
<evidence type="ECO:0000256" key="10">
    <source>
        <dbReference type="ARBA" id="ARBA00022884"/>
    </source>
</evidence>
<accession>A0A1S1VAF8</accession>
<dbReference type="InterPro" id="IPR037118">
    <property type="entry name" value="Val-tRNA_synth_C_sf"/>
</dbReference>
<dbReference type="InterPro" id="IPR032524">
    <property type="entry name" value="ABC_tran_C"/>
</dbReference>
<dbReference type="Gene3D" id="3.40.50.300">
    <property type="entry name" value="P-loop containing nucleotide triphosphate hydrolases"/>
    <property type="match status" value="2"/>
</dbReference>
<dbReference type="EMBL" id="MKIE01000001">
    <property type="protein sequence ID" value="OHW63484.1"/>
    <property type="molecule type" value="Genomic_DNA"/>
</dbReference>
<dbReference type="Pfam" id="PF16326">
    <property type="entry name" value="ABC_tran_CTD"/>
    <property type="match status" value="1"/>
</dbReference>
<evidence type="ECO:0000256" key="4">
    <source>
        <dbReference type="ARBA" id="ARBA00022730"/>
    </source>
</evidence>
<dbReference type="CDD" id="cd03221">
    <property type="entry name" value="ABCF_EF-3"/>
    <property type="match status" value="2"/>
</dbReference>
<dbReference type="PROSITE" id="PS00211">
    <property type="entry name" value="ABC_TRANSPORTER_1"/>
    <property type="match status" value="1"/>
</dbReference>
<keyword evidence="10" id="KW-0694">RNA-binding</keyword>
<dbReference type="InterPro" id="IPR051309">
    <property type="entry name" value="ABCF_ATPase"/>
</dbReference>
<evidence type="ECO:0000256" key="11">
    <source>
        <dbReference type="ARBA" id="ARBA00022917"/>
    </source>
</evidence>
<organism evidence="15 16">
    <name type="scientific">Andreesenia angusta</name>
    <dbReference type="NCBI Taxonomy" id="39480"/>
    <lineage>
        <taxon>Bacteria</taxon>
        <taxon>Bacillati</taxon>
        <taxon>Bacillota</taxon>
        <taxon>Tissierellia</taxon>
        <taxon>Tissierellales</taxon>
        <taxon>Gottschalkiaceae</taxon>
        <taxon>Andreesenia</taxon>
    </lineage>
</organism>
<evidence type="ECO:0000256" key="9">
    <source>
        <dbReference type="ARBA" id="ARBA00022845"/>
    </source>
</evidence>
<dbReference type="GO" id="GO:0016887">
    <property type="term" value="F:ATP hydrolysis activity"/>
    <property type="evidence" value="ECO:0007669"/>
    <property type="project" value="InterPro"/>
</dbReference>
<evidence type="ECO:0000256" key="7">
    <source>
        <dbReference type="ARBA" id="ARBA00022801"/>
    </source>
</evidence>
<protein>
    <submittedName>
        <fullName evidence="15">Putative ABC transporter ATP-binding protein YjjK</fullName>
    </submittedName>
</protein>
<comment type="caution">
    <text evidence="15">The sequence shown here is derived from an EMBL/GenBank/DDBJ whole genome shotgun (WGS) entry which is preliminary data.</text>
</comment>
<keyword evidence="9" id="KW-0810">Translation regulation</keyword>
<dbReference type="PANTHER" id="PTHR42855">
    <property type="entry name" value="ABC TRANSPORTER ATP-BINDING SUBUNIT"/>
    <property type="match status" value="1"/>
</dbReference>
<dbReference type="InterPro" id="IPR003593">
    <property type="entry name" value="AAA+_ATPase"/>
</dbReference>
<dbReference type="PROSITE" id="PS50893">
    <property type="entry name" value="ABC_TRANSPORTER_2"/>
    <property type="match status" value="2"/>
</dbReference>
<keyword evidence="2" id="KW-0963">Cytoplasm</keyword>
<keyword evidence="7" id="KW-0378">Hydrolase</keyword>
<dbReference type="OrthoDB" id="9801441at2"/>
<dbReference type="GO" id="GO:0003677">
    <property type="term" value="F:DNA binding"/>
    <property type="evidence" value="ECO:0007669"/>
    <property type="project" value="InterPro"/>
</dbReference>
<keyword evidence="8 15" id="KW-0067">ATP-binding</keyword>
<evidence type="ECO:0000256" key="1">
    <source>
        <dbReference type="ARBA" id="ARBA00005868"/>
    </source>
</evidence>
<dbReference type="GO" id="GO:0006412">
    <property type="term" value="P:translation"/>
    <property type="evidence" value="ECO:0007669"/>
    <property type="project" value="UniProtKB-KW"/>
</dbReference>
<evidence type="ECO:0000256" key="13">
    <source>
        <dbReference type="SAM" id="MobiDB-lite"/>
    </source>
</evidence>
<proteinExistence type="inferred from homology"/>
<keyword evidence="3" id="KW-0820">tRNA-binding</keyword>
<evidence type="ECO:0000259" key="14">
    <source>
        <dbReference type="PROSITE" id="PS50893"/>
    </source>
</evidence>
<evidence type="ECO:0000256" key="2">
    <source>
        <dbReference type="ARBA" id="ARBA00022490"/>
    </source>
</evidence>
<dbReference type="GO" id="GO:0006417">
    <property type="term" value="P:regulation of translation"/>
    <property type="evidence" value="ECO:0007669"/>
    <property type="project" value="UniProtKB-KW"/>
</dbReference>
<dbReference type="Proteomes" id="UP000180254">
    <property type="component" value="Unassembled WGS sequence"/>
</dbReference>
<keyword evidence="11" id="KW-0648">Protein biosynthesis</keyword>
<dbReference type="FunFam" id="3.40.50.300:FF:000011">
    <property type="entry name" value="Putative ABC transporter ATP-binding component"/>
    <property type="match status" value="1"/>
</dbReference>
<evidence type="ECO:0000313" key="15">
    <source>
        <dbReference type="EMBL" id="OHW63484.1"/>
    </source>
</evidence>
<dbReference type="Gene3D" id="1.10.287.380">
    <property type="entry name" value="Valyl-tRNA synthetase, C-terminal domain"/>
    <property type="match status" value="1"/>
</dbReference>
<keyword evidence="5" id="KW-0677">Repeat</keyword>
<keyword evidence="4" id="KW-0699">rRNA-binding</keyword>
<dbReference type="GO" id="GO:0000049">
    <property type="term" value="F:tRNA binding"/>
    <property type="evidence" value="ECO:0007669"/>
    <property type="project" value="UniProtKB-KW"/>
</dbReference>
<dbReference type="STRING" id="39480.EUAN_03480"/>
<sequence>MNLVSLENIEKSYVEKRLLDDVSLGINEGDKIGIIGINGTGKSTLLKVIAGVEEPNEGKVIKKNGIRIEYLSQNTELDPDGKIIEEVFRGSSPQMQTLKAYIHAVKDENTDPEEMTELLGKMEEYRCWSLESEAKAVLNRLGIEDFEREIKTLSGGQKKRVALASALTNPSDLLILDEPTNHLDSETISWLENYLNDRDGAIVMITHDRYFLDKVANRIVELDGGKLYEYSGNYSYFLEAKLEREEIEASTYKKKKSLLKKELEWMRKGAKARTTKQKARIQRYESLDDEMQGKTVKGEMDISVNSTRLGNKIIEAEAVEKSMGGEKLIDGFTYTAVKGDRIGIVGKNGAGKSTLIKLLSGSEKIDGGRLEIGETVNIGVFSQETYHMVESQRIIEYIKEGAEYAKNKEGYRLSASQMLETFLFPPHVQGTFISKLSGGEKRRLYLLRVLLEGPNVLFLDEPTNDLDIDTLSILEDYLDEFEGVVITVSHDRYFLDRVVSRIFAFEDGKINDYPGNYSDYRSRVESRGDTEEVQVSRKDTQKESQKQENRDRKLKFSYNEKREYETIDEDIAKLEISIESVELEMADVASEYTKLQELMEKKAELESELEHKMERWIYLSEMAEAIEKEK</sequence>
<feature type="domain" description="ABC transporter" evidence="14">
    <location>
        <begin position="4"/>
        <end position="249"/>
    </location>
</feature>
<dbReference type="SUPFAM" id="SSF52540">
    <property type="entry name" value="P-loop containing nucleoside triphosphate hydrolases"/>
    <property type="match status" value="2"/>
</dbReference>
<keyword evidence="12" id="KW-0175">Coiled coil</keyword>
<feature type="coiled-coil region" evidence="12">
    <location>
        <begin position="564"/>
        <end position="615"/>
    </location>
</feature>
<dbReference type="Pfam" id="PF00005">
    <property type="entry name" value="ABC_tran"/>
    <property type="match status" value="2"/>
</dbReference>
<dbReference type="InterPro" id="IPR017871">
    <property type="entry name" value="ABC_transporter-like_CS"/>
</dbReference>
<feature type="region of interest" description="Disordered" evidence="13">
    <location>
        <begin position="521"/>
        <end position="552"/>
    </location>
</feature>
<evidence type="ECO:0000256" key="5">
    <source>
        <dbReference type="ARBA" id="ARBA00022737"/>
    </source>
</evidence>
<keyword evidence="6" id="KW-0547">Nucleotide-binding</keyword>
<dbReference type="FunFam" id="3.40.50.300:FF:000183">
    <property type="entry name" value="ABC transporter ATP-binding protein yjjK"/>
    <property type="match status" value="1"/>
</dbReference>
<dbReference type="SMART" id="SM00382">
    <property type="entry name" value="AAA"/>
    <property type="match status" value="2"/>
</dbReference>
<evidence type="ECO:0000256" key="12">
    <source>
        <dbReference type="SAM" id="Coils"/>
    </source>
</evidence>
<dbReference type="PANTHER" id="PTHR42855:SF1">
    <property type="entry name" value="ABC TRANSPORTER DOMAIN-CONTAINING PROTEIN"/>
    <property type="match status" value="1"/>
</dbReference>
<gene>
    <name evidence="15" type="primary">yjjK_2</name>
    <name evidence="15" type="ORF">EUAN_03480</name>
</gene>
<dbReference type="GO" id="GO:0019843">
    <property type="term" value="F:rRNA binding"/>
    <property type="evidence" value="ECO:0007669"/>
    <property type="project" value="UniProtKB-KW"/>
</dbReference>
<dbReference type="RefSeq" id="WP_071060999.1">
    <property type="nucleotide sequence ID" value="NZ_MKIE01000001.1"/>
</dbReference>
<keyword evidence="16" id="KW-1185">Reference proteome</keyword>
<evidence type="ECO:0000256" key="3">
    <source>
        <dbReference type="ARBA" id="ARBA00022555"/>
    </source>
</evidence>
<evidence type="ECO:0000256" key="8">
    <source>
        <dbReference type="ARBA" id="ARBA00022840"/>
    </source>
</evidence>